<dbReference type="Gene3D" id="3.40.140.10">
    <property type="entry name" value="Cytidine Deaminase, domain 2"/>
    <property type="match status" value="1"/>
</dbReference>
<keyword evidence="2" id="KW-1185">Reference proteome</keyword>
<reference evidence="1 2" key="1">
    <citation type="submission" date="2019-02" db="EMBL/GenBank/DDBJ databases">
        <title>Deep-cultivation of Planctomycetes and their phenomic and genomic characterization uncovers novel biology.</title>
        <authorList>
            <person name="Wiegand S."/>
            <person name="Jogler M."/>
            <person name="Boedeker C."/>
            <person name="Pinto D."/>
            <person name="Vollmers J."/>
            <person name="Rivas-Marin E."/>
            <person name="Kohn T."/>
            <person name="Peeters S.H."/>
            <person name="Heuer A."/>
            <person name="Rast P."/>
            <person name="Oberbeckmann S."/>
            <person name="Bunk B."/>
            <person name="Jeske O."/>
            <person name="Meyerdierks A."/>
            <person name="Storesund J.E."/>
            <person name="Kallscheuer N."/>
            <person name="Luecker S."/>
            <person name="Lage O.M."/>
            <person name="Pohl T."/>
            <person name="Merkel B.J."/>
            <person name="Hornburger P."/>
            <person name="Mueller R.-W."/>
            <person name="Bruemmer F."/>
            <person name="Labrenz M."/>
            <person name="Spormann A.M."/>
            <person name="Op den Camp H."/>
            <person name="Overmann J."/>
            <person name="Amann R."/>
            <person name="Jetten M.S.M."/>
            <person name="Mascher T."/>
            <person name="Medema M.H."/>
            <person name="Devos D.P."/>
            <person name="Kaster A.-K."/>
            <person name="Ovreas L."/>
            <person name="Rohde M."/>
            <person name="Galperin M.Y."/>
            <person name="Jogler C."/>
        </authorList>
    </citation>
    <scope>NUCLEOTIDE SEQUENCE [LARGE SCALE GENOMIC DNA]</scope>
    <source>
        <strain evidence="1 2">Pla175</strain>
    </source>
</reference>
<gene>
    <name evidence="1" type="ORF">Pla175_13210</name>
</gene>
<name>A0A518D925_9BACT</name>
<protein>
    <recommendedName>
        <fullName evidence="3">JAB domain-containing protein</fullName>
    </recommendedName>
</protein>
<sequence length="159" mass="17512">MRDVVLVRQACSSVTVAFDDAAVADYFDEQADAGLSPQQFGRVWFHTHPGSSPHPSGTDEATFARVFGPADWAVMAILARGGRWYARLGVHAGPGATRRLPVRVAWNEPFAGSDHAAWLKEYETCVEQEDEWDEVDAFGERLFGLDLGVARSLWSCPTD</sequence>
<evidence type="ECO:0000313" key="2">
    <source>
        <dbReference type="Proteomes" id="UP000317429"/>
    </source>
</evidence>
<dbReference type="AlphaFoldDB" id="A0A518D925"/>
<accession>A0A518D925</accession>
<proteinExistence type="predicted"/>
<organism evidence="1 2">
    <name type="scientific">Pirellulimonas nuda</name>
    <dbReference type="NCBI Taxonomy" id="2528009"/>
    <lineage>
        <taxon>Bacteria</taxon>
        <taxon>Pseudomonadati</taxon>
        <taxon>Planctomycetota</taxon>
        <taxon>Planctomycetia</taxon>
        <taxon>Pirellulales</taxon>
        <taxon>Lacipirellulaceae</taxon>
        <taxon>Pirellulimonas</taxon>
    </lineage>
</organism>
<dbReference type="EMBL" id="CP036291">
    <property type="protein sequence ID" value="QDU87954.1"/>
    <property type="molecule type" value="Genomic_DNA"/>
</dbReference>
<evidence type="ECO:0000313" key="1">
    <source>
        <dbReference type="EMBL" id="QDU87954.1"/>
    </source>
</evidence>
<dbReference type="KEGG" id="pnd:Pla175_13210"/>
<dbReference type="SUPFAM" id="SSF102712">
    <property type="entry name" value="JAB1/MPN domain"/>
    <property type="match status" value="1"/>
</dbReference>
<dbReference type="Proteomes" id="UP000317429">
    <property type="component" value="Chromosome"/>
</dbReference>
<evidence type="ECO:0008006" key="3">
    <source>
        <dbReference type="Google" id="ProtNLM"/>
    </source>
</evidence>